<sequence length="403" mass="44429">MSAPVLDMARSAEAGDSDFAAGGLVPTSRLVRQEVALGLVRELVPSSELIGLKYAPMKEIKADDFVIKLANGTSTRMAPARADDAESELFQHDDFLPGEYRGRTVDWALKSKYNTSDINTHRDAIKAAEQLRDSGVSYPFVDVTVSDLNERIAEETTMRREALDMRLNWLCMESLVNAAVAYNDGKIKFAVNWGRPAAQHLFAPASGTYAADTHDPIGDIQAIKTDARRRYGITLREAICSQEYLDSFWTSAKFRLMAMGTAGVGAEASDLPYIVPGWGPDSAIEMVSRVTGIKFTVHDSVYRTRAIGSQTFVNNRWFPVDNVLFLPDESEINAFDGTGLGLGKMLTSPHVAGNNTPGFYAWEKDYGQDPWGYALGTGIKAFPVFPHMELTYNMKVTLPTWTL</sequence>
<name>A0AAF0GNL2_9CAUD</name>
<proteinExistence type="predicted"/>
<evidence type="ECO:0000256" key="2">
    <source>
        <dbReference type="ARBA" id="ARBA00023200"/>
    </source>
</evidence>
<dbReference type="Pfam" id="PF03864">
    <property type="entry name" value="Phage_cap_E"/>
    <property type="match status" value="1"/>
</dbReference>
<dbReference type="InterPro" id="IPR005564">
    <property type="entry name" value="Major_capsid_GpE"/>
</dbReference>
<dbReference type="Proteomes" id="UP001242841">
    <property type="component" value="Segment"/>
</dbReference>
<reference evidence="3" key="1">
    <citation type="submission" date="2023-03" db="EMBL/GenBank/DDBJ databases">
        <authorList>
            <person name="Aguilar E."/>
            <person name="Antigua R."/>
            <person name="Antonino C."/>
            <person name="Bisram R."/>
            <person name="Chen J."/>
            <person name="Davilmar B."/>
            <person name="Del R.K."/>
            <person name="Germosen J."/>
            <person name="Hernandez J."/>
            <person name="Kelloggs L."/>
            <person name="Lema C."/>
            <person name="Li J."/>
            <person name="Melendez A."/>
            <person name="Mohammed I."/>
            <person name="Ryan A."/>
            <person name="Singh S."/>
            <person name="Tariq H."/>
            <person name="Golebiewska U.P."/>
            <person name="Russell D.A."/>
            <person name="Jacobs-Sera D."/>
            <person name="Hatfull G.F."/>
        </authorList>
    </citation>
    <scope>NUCLEOTIDE SEQUENCE</scope>
</reference>
<gene>
    <name evidence="3" type="primary">34</name>
    <name evidence="3" type="ORF">SEA_TROGGLEHUMPER_34</name>
</gene>
<organism evidence="3 4">
    <name type="scientific">Rhodococcus phage Trogglehumper</name>
    <dbReference type="NCBI Taxonomy" id="3038381"/>
    <lineage>
        <taxon>Viruses</taxon>
        <taxon>Duplodnaviria</taxon>
        <taxon>Heunggongvirae</taxon>
        <taxon>Uroviricota</taxon>
        <taxon>Caudoviricetes</taxon>
        <taxon>Caudoviricetes incertae sedis</taxon>
        <taxon>Trogglehumpervirus</taxon>
        <taxon>Trogglehumpervirus trogglehumper</taxon>
    </lineage>
</organism>
<evidence type="ECO:0000256" key="1">
    <source>
        <dbReference type="ARBA" id="ARBA00022561"/>
    </source>
</evidence>
<keyword evidence="2" id="KW-1035">Host cytoplasm</keyword>
<evidence type="ECO:0000313" key="4">
    <source>
        <dbReference type="Proteomes" id="UP001242841"/>
    </source>
</evidence>
<keyword evidence="1" id="KW-0946">Virion</keyword>
<accession>A0AAF0GNL2</accession>
<protein>
    <submittedName>
        <fullName evidence="3">Major capsid protein</fullName>
    </submittedName>
</protein>
<evidence type="ECO:0000313" key="3">
    <source>
        <dbReference type="EMBL" id="WGH21918.1"/>
    </source>
</evidence>
<keyword evidence="4" id="KW-1185">Reference proteome</keyword>
<keyword evidence="1" id="KW-0167">Capsid protein</keyword>
<dbReference type="EMBL" id="OQ709222">
    <property type="protein sequence ID" value="WGH21918.1"/>
    <property type="molecule type" value="Genomic_DNA"/>
</dbReference>
<dbReference type="GO" id="GO:0019028">
    <property type="term" value="C:viral capsid"/>
    <property type="evidence" value="ECO:0007669"/>
    <property type="project" value="UniProtKB-KW"/>
</dbReference>